<comment type="catalytic activity">
    <reaction evidence="9">
        <text>(6S)-5,6,7,8-tetrahydrofolyl-(gamma-L-Glu)(n) + L-glutamate + ATP = (6S)-5,6,7,8-tetrahydrofolyl-(gamma-L-Glu)(n+1) + ADP + phosphate + H(+)</text>
        <dbReference type="Rhea" id="RHEA:10580"/>
        <dbReference type="Rhea" id="RHEA-COMP:14738"/>
        <dbReference type="Rhea" id="RHEA-COMP:14740"/>
        <dbReference type="ChEBI" id="CHEBI:15378"/>
        <dbReference type="ChEBI" id="CHEBI:29985"/>
        <dbReference type="ChEBI" id="CHEBI:30616"/>
        <dbReference type="ChEBI" id="CHEBI:43474"/>
        <dbReference type="ChEBI" id="CHEBI:141005"/>
        <dbReference type="ChEBI" id="CHEBI:456216"/>
        <dbReference type="EC" id="6.3.2.17"/>
    </reaction>
</comment>
<keyword evidence="4" id="KW-0479">Metal-binding</keyword>
<dbReference type="SUPFAM" id="SSF53244">
    <property type="entry name" value="MurD-like peptide ligases, peptide-binding domain"/>
    <property type="match status" value="1"/>
</dbReference>
<gene>
    <name evidence="11" type="ORF">ABOD76_10400</name>
</gene>
<dbReference type="InterPro" id="IPR036565">
    <property type="entry name" value="Mur-like_cat_sf"/>
</dbReference>
<dbReference type="Gene3D" id="3.90.190.20">
    <property type="entry name" value="Mur ligase, C-terminal domain"/>
    <property type="match status" value="1"/>
</dbReference>
<dbReference type="PANTHER" id="PTHR11136">
    <property type="entry name" value="FOLYLPOLYGLUTAMATE SYNTHASE-RELATED"/>
    <property type="match status" value="1"/>
</dbReference>
<dbReference type="GO" id="GO:0005524">
    <property type="term" value="F:ATP binding"/>
    <property type="evidence" value="ECO:0007669"/>
    <property type="project" value="UniProtKB-KW"/>
</dbReference>
<evidence type="ECO:0000256" key="7">
    <source>
        <dbReference type="ARBA" id="ARBA00022842"/>
    </source>
</evidence>
<dbReference type="InterPro" id="IPR004101">
    <property type="entry name" value="Mur_ligase_C"/>
</dbReference>
<dbReference type="InterPro" id="IPR001645">
    <property type="entry name" value="Folylpolyglutamate_synth"/>
</dbReference>
<dbReference type="PANTHER" id="PTHR11136:SF0">
    <property type="entry name" value="DIHYDROFOLATE SYNTHETASE-RELATED"/>
    <property type="match status" value="1"/>
</dbReference>
<evidence type="ECO:0000256" key="4">
    <source>
        <dbReference type="ARBA" id="ARBA00022723"/>
    </source>
</evidence>
<sequence>MAAVFAPHEWLFSRKRAGQSRGSAATLRVLERLHHPDQHFDSLRVVGTNGKGSVCAMLEAGVLAAGQRVGRFTSPHLERFEERIRVAGHELDPARTAAFVQWARLHAPEAAFFDLTLALACQVFAEDGVPWAVMEAGVGGASDATQALRRVRAVLITNVALDHTATLGPTLSDIARDKAGAAQPGVPLLTTAEGEGLQVIERTAQERGAPLYTPASHPTLFRLPHPPQLTGAHQRQNARLAVATLRLFGWDAGLGAALQADWPARLERFELQERTVLLDGAHNPAAAQALALAVPHADVLLFGGLARKDTLRTLEALLEVAQRRVYTHPDPQQPAADLQALAETYGGEVEPQAALALTRALELTPPGGTLLIAGSLYLAGQLRPLLDSAAHPSYTSFR</sequence>
<dbReference type="GO" id="GO:0004326">
    <property type="term" value="F:tetrahydrofolylpolyglutamate synthase activity"/>
    <property type="evidence" value="ECO:0007669"/>
    <property type="project" value="UniProtKB-EC"/>
</dbReference>
<dbReference type="SUPFAM" id="SSF53623">
    <property type="entry name" value="MurD-like peptide ligases, catalytic domain"/>
    <property type="match status" value="1"/>
</dbReference>
<keyword evidence="5" id="KW-0547">Nucleotide-binding</keyword>
<dbReference type="Gene3D" id="3.40.1190.10">
    <property type="entry name" value="Mur-like, catalytic domain"/>
    <property type="match status" value="1"/>
</dbReference>
<dbReference type="NCBIfam" id="TIGR01499">
    <property type="entry name" value="folC"/>
    <property type="match status" value="1"/>
</dbReference>
<name>A0AAU7UE21_9DEIO</name>
<keyword evidence="6" id="KW-0067">ATP-binding</keyword>
<reference evidence="11" key="1">
    <citation type="submission" date="2024-06" db="EMBL/GenBank/DDBJ databases">
        <title>Draft Genome Sequence of Deinococcus sonorensis Type Strain KR-87, a Biofilm Producing Representative of the Genus Deinococcus.</title>
        <authorList>
            <person name="Boren L.S."/>
            <person name="Grosso R.A."/>
            <person name="Hugenberg-Cox A.N."/>
            <person name="Hill J.T.E."/>
            <person name="Albert C.M."/>
            <person name="Tuohy J.M."/>
        </authorList>
    </citation>
    <scope>NUCLEOTIDE SEQUENCE</scope>
    <source>
        <strain evidence="11">KR-87</strain>
    </source>
</reference>
<protein>
    <recommendedName>
        <fullName evidence="2">tetrahydrofolate synthase</fullName>
        <ecNumber evidence="2">6.3.2.17</ecNumber>
    </recommendedName>
    <alternativeName>
        <fullName evidence="8">Tetrahydrofolylpolyglutamate synthase</fullName>
    </alternativeName>
</protein>
<evidence type="ECO:0000256" key="5">
    <source>
        <dbReference type="ARBA" id="ARBA00022741"/>
    </source>
</evidence>
<organism evidence="11">
    <name type="scientific">Deinococcus sonorensis KR-87</name>
    <dbReference type="NCBI Taxonomy" id="694439"/>
    <lineage>
        <taxon>Bacteria</taxon>
        <taxon>Thermotogati</taxon>
        <taxon>Deinococcota</taxon>
        <taxon>Deinococci</taxon>
        <taxon>Deinococcales</taxon>
        <taxon>Deinococcaceae</taxon>
        <taxon>Deinococcus</taxon>
    </lineage>
</organism>
<evidence type="ECO:0000256" key="9">
    <source>
        <dbReference type="ARBA" id="ARBA00047493"/>
    </source>
</evidence>
<evidence type="ECO:0000259" key="10">
    <source>
        <dbReference type="Pfam" id="PF02875"/>
    </source>
</evidence>
<dbReference type="InterPro" id="IPR036615">
    <property type="entry name" value="Mur_ligase_C_dom_sf"/>
</dbReference>
<dbReference type="EC" id="6.3.2.17" evidence="2"/>
<evidence type="ECO:0000256" key="6">
    <source>
        <dbReference type="ARBA" id="ARBA00022840"/>
    </source>
</evidence>
<keyword evidence="7" id="KW-0460">Magnesium</keyword>
<dbReference type="AlphaFoldDB" id="A0AAU7UE21"/>
<proteinExistence type="inferred from homology"/>
<dbReference type="GO" id="GO:0008841">
    <property type="term" value="F:dihydrofolate synthase activity"/>
    <property type="evidence" value="ECO:0007669"/>
    <property type="project" value="TreeGrafter"/>
</dbReference>
<dbReference type="Pfam" id="PF02875">
    <property type="entry name" value="Mur_ligase_C"/>
    <property type="match status" value="1"/>
</dbReference>
<comment type="similarity">
    <text evidence="1">Belongs to the folylpolyglutamate synthase family.</text>
</comment>
<evidence type="ECO:0000256" key="3">
    <source>
        <dbReference type="ARBA" id="ARBA00022598"/>
    </source>
</evidence>
<dbReference type="EMBL" id="CP158299">
    <property type="protein sequence ID" value="XBV86694.1"/>
    <property type="molecule type" value="Genomic_DNA"/>
</dbReference>
<feature type="domain" description="Mur ligase C-terminal" evidence="10">
    <location>
        <begin position="265"/>
        <end position="375"/>
    </location>
</feature>
<accession>A0AAU7UE21</accession>
<evidence type="ECO:0000256" key="1">
    <source>
        <dbReference type="ARBA" id="ARBA00008276"/>
    </source>
</evidence>
<dbReference type="GO" id="GO:0046872">
    <property type="term" value="F:metal ion binding"/>
    <property type="evidence" value="ECO:0007669"/>
    <property type="project" value="UniProtKB-KW"/>
</dbReference>
<keyword evidence="3" id="KW-0436">Ligase</keyword>
<evidence type="ECO:0000313" key="11">
    <source>
        <dbReference type="EMBL" id="XBV86694.1"/>
    </source>
</evidence>
<dbReference type="GO" id="GO:0005737">
    <property type="term" value="C:cytoplasm"/>
    <property type="evidence" value="ECO:0007669"/>
    <property type="project" value="TreeGrafter"/>
</dbReference>
<dbReference type="KEGG" id="dsc:ABOD76_10400"/>
<evidence type="ECO:0000256" key="8">
    <source>
        <dbReference type="ARBA" id="ARBA00030592"/>
    </source>
</evidence>
<evidence type="ECO:0000256" key="2">
    <source>
        <dbReference type="ARBA" id="ARBA00013025"/>
    </source>
</evidence>